<evidence type="ECO:0000313" key="2">
    <source>
        <dbReference type="EMBL" id="MBC5836292.1"/>
    </source>
</evidence>
<reference evidence="2 3" key="1">
    <citation type="submission" date="2020-08" db="EMBL/GenBank/DDBJ databases">
        <title>Description of novel Flavobacterium F-408 isolate.</title>
        <authorList>
            <person name="Saticioglu I.B."/>
            <person name="Duman M."/>
            <person name="Altun S."/>
        </authorList>
    </citation>
    <scope>NUCLEOTIDE SEQUENCE [LARGE SCALE GENOMIC DNA]</scope>
    <source>
        <strain evidence="2 3">F-408</strain>
    </source>
</reference>
<dbReference type="EMBL" id="JACRUN010000032">
    <property type="protein sequence ID" value="MBC5836292.1"/>
    <property type="molecule type" value="Genomic_DNA"/>
</dbReference>
<sequence>MKKQILFLLFTFLTLTTFAQTKKNIIEETFDNIKNKSKVDKSDSACLKLTQKMYDEALQNEISELSNSTIDEIKKFENSRKSKNTYLFSALMFYQEVITKSAEEKKLKPELQRDLINYLEKEFLYVYNKVPTIVYVYKVETLNLFKDKIELKKYIDEGLKNYPNSIPLKYYSYKYLNEQTYKEDLMKLNKKHWLINIEE</sequence>
<dbReference type="Proteomes" id="UP000605990">
    <property type="component" value="Unassembled WGS sequence"/>
</dbReference>
<organism evidence="2 3">
    <name type="scientific">Flavobacterium bernardetii</name>
    <dbReference type="NCBI Taxonomy" id="2813823"/>
    <lineage>
        <taxon>Bacteria</taxon>
        <taxon>Pseudomonadati</taxon>
        <taxon>Bacteroidota</taxon>
        <taxon>Flavobacteriia</taxon>
        <taxon>Flavobacteriales</taxon>
        <taxon>Flavobacteriaceae</taxon>
        <taxon>Flavobacterium</taxon>
    </lineage>
</organism>
<keyword evidence="3" id="KW-1185">Reference proteome</keyword>
<feature type="chain" id="PRO_5045836712" evidence="1">
    <location>
        <begin position="20"/>
        <end position="199"/>
    </location>
</feature>
<name>A0ABR7J2X2_9FLAO</name>
<proteinExistence type="predicted"/>
<accession>A0ABR7J2X2</accession>
<keyword evidence="1" id="KW-0732">Signal</keyword>
<comment type="caution">
    <text evidence="2">The sequence shown here is derived from an EMBL/GenBank/DDBJ whole genome shotgun (WGS) entry which is preliminary data.</text>
</comment>
<protein>
    <submittedName>
        <fullName evidence="2">Uncharacterized protein</fullName>
    </submittedName>
</protein>
<gene>
    <name evidence="2" type="ORF">H8R27_15485</name>
</gene>
<evidence type="ECO:0000313" key="3">
    <source>
        <dbReference type="Proteomes" id="UP000605990"/>
    </source>
</evidence>
<feature type="signal peptide" evidence="1">
    <location>
        <begin position="1"/>
        <end position="19"/>
    </location>
</feature>
<dbReference type="RefSeq" id="WP_166131882.1">
    <property type="nucleotide sequence ID" value="NZ_JAANOQ010000031.1"/>
</dbReference>
<evidence type="ECO:0000256" key="1">
    <source>
        <dbReference type="SAM" id="SignalP"/>
    </source>
</evidence>